<dbReference type="SUPFAM" id="SSF53649">
    <property type="entry name" value="Alkaline phosphatase-like"/>
    <property type="match status" value="1"/>
</dbReference>
<dbReference type="GO" id="GO:0046872">
    <property type="term" value="F:metal ion binding"/>
    <property type="evidence" value="ECO:0007669"/>
    <property type="project" value="UniProtKB-KW"/>
</dbReference>
<dbReference type="GO" id="GO:0004065">
    <property type="term" value="F:arylsulfatase activity"/>
    <property type="evidence" value="ECO:0007669"/>
    <property type="project" value="TreeGrafter"/>
</dbReference>
<evidence type="ECO:0000256" key="3">
    <source>
        <dbReference type="ARBA" id="ARBA00022801"/>
    </source>
</evidence>
<dbReference type="OrthoDB" id="103349at2759"/>
<dbReference type="VEuPathDB" id="FungiDB:Z519_01512"/>
<sequence length="585" mass="66221">MADKSERPHAGTRPNFLVIVADDLGFSDVGAFGGEIKTPNIDSLAHDGLRLTDFHAAAACSPTRSMLLSGTDNRKWSPRYIAGLGTMIETIKEFQVGQPGYEGYLNDRVAALPELLRDAGYFTLMSGKWHLGMTPDRYPSKRGFDRSFSLLPGGANHYGWEPQVQEKVPDLLERNGPFYAEDDKPVSVADLGPDFYSSESFTSKLLQYFQERSEDQRRKPFFAYLPYSAPHWPLQAPEEDCRDYRGVYDEGPDVLRQKRLRRLEELGIISPETKAHEVFALPLDKPLSKEWKSLTEDEKKFSSRTMEVFAAMVQNMDRNIGRVMSYLKSTGEYDNTLVMFMSDNGAEGLLLEAYPVVKENIFDHIDRYYDNSYENMGRYNSYIWYGPRWASAAMAPLRLYKSFSSEGGIRVPFILRYPPLTSSRAGKLDRSFATVMDIAPTLLQLAGTEHPGTTYRDRAVVPMRGTSWVPYLSDPVKQQYIHGDDSVMGWELFDRQALRKGKWKAVMIPRPFGPGRWQLYDLGSDPGETDDLGARHSEKLQELLKHWDEYCMEVGVAGSAPQYGVLRVDESFLAAAASKEDGPKI</sequence>
<evidence type="ECO:0000313" key="7">
    <source>
        <dbReference type="Proteomes" id="UP000053789"/>
    </source>
</evidence>
<dbReference type="Gene3D" id="3.30.1120.10">
    <property type="match status" value="1"/>
</dbReference>
<evidence type="ECO:0000259" key="5">
    <source>
        <dbReference type="Pfam" id="PF00884"/>
    </source>
</evidence>
<gene>
    <name evidence="6" type="ORF">Z519_01512</name>
</gene>
<proteinExistence type="inferred from homology"/>
<protein>
    <recommendedName>
        <fullName evidence="5">Sulfatase N-terminal domain-containing protein</fullName>
    </recommendedName>
</protein>
<keyword evidence="2" id="KW-0479">Metal-binding</keyword>
<dbReference type="RefSeq" id="XP_016624597.1">
    <property type="nucleotide sequence ID" value="XM_016759269.1"/>
</dbReference>
<keyword evidence="3" id="KW-0378">Hydrolase</keyword>
<dbReference type="CDD" id="cd16025">
    <property type="entry name" value="PAS_like"/>
    <property type="match status" value="1"/>
</dbReference>
<dbReference type="AlphaFoldDB" id="A0A0D2HX16"/>
<keyword evidence="4" id="KW-0106">Calcium</keyword>
<dbReference type="HOGENOM" id="CLU_006332_11_1_1"/>
<comment type="similarity">
    <text evidence="1">Belongs to the sulfatase family.</text>
</comment>
<dbReference type="InterPro" id="IPR000917">
    <property type="entry name" value="Sulfatase_N"/>
</dbReference>
<dbReference type="InterPro" id="IPR024607">
    <property type="entry name" value="Sulfatase_CS"/>
</dbReference>
<dbReference type="InterPro" id="IPR017850">
    <property type="entry name" value="Alkaline_phosphatase_core_sf"/>
</dbReference>
<dbReference type="Pfam" id="PF00884">
    <property type="entry name" value="Sulfatase"/>
    <property type="match status" value="1"/>
</dbReference>
<evidence type="ECO:0000256" key="1">
    <source>
        <dbReference type="ARBA" id="ARBA00008779"/>
    </source>
</evidence>
<evidence type="ECO:0000256" key="2">
    <source>
        <dbReference type="ARBA" id="ARBA00022723"/>
    </source>
</evidence>
<evidence type="ECO:0000313" key="6">
    <source>
        <dbReference type="EMBL" id="KIW97928.1"/>
    </source>
</evidence>
<keyword evidence="7" id="KW-1185">Reference proteome</keyword>
<dbReference type="Gene3D" id="3.40.720.10">
    <property type="entry name" value="Alkaline Phosphatase, subunit A"/>
    <property type="match status" value="1"/>
</dbReference>
<evidence type="ECO:0000256" key="4">
    <source>
        <dbReference type="ARBA" id="ARBA00022837"/>
    </source>
</evidence>
<organism evidence="6 7">
    <name type="scientific">Cladophialophora bantiana (strain ATCC 10958 / CBS 173.52 / CDC B-1940 / NIH 8579)</name>
    <name type="common">Xylohypha bantiana</name>
    <dbReference type="NCBI Taxonomy" id="1442370"/>
    <lineage>
        <taxon>Eukaryota</taxon>
        <taxon>Fungi</taxon>
        <taxon>Dikarya</taxon>
        <taxon>Ascomycota</taxon>
        <taxon>Pezizomycotina</taxon>
        <taxon>Eurotiomycetes</taxon>
        <taxon>Chaetothyriomycetidae</taxon>
        <taxon>Chaetothyriales</taxon>
        <taxon>Herpotrichiellaceae</taxon>
        <taxon>Cladophialophora</taxon>
    </lineage>
</organism>
<dbReference type="Proteomes" id="UP000053789">
    <property type="component" value="Unassembled WGS sequence"/>
</dbReference>
<reference evidence="6" key="1">
    <citation type="submission" date="2015-01" db="EMBL/GenBank/DDBJ databases">
        <title>The Genome Sequence of Cladophialophora bantiana CBS 173.52.</title>
        <authorList>
            <consortium name="The Broad Institute Genomics Platform"/>
            <person name="Cuomo C."/>
            <person name="de Hoog S."/>
            <person name="Gorbushina A."/>
            <person name="Stielow B."/>
            <person name="Teixiera M."/>
            <person name="Abouelleil A."/>
            <person name="Chapman S.B."/>
            <person name="Priest M."/>
            <person name="Young S.K."/>
            <person name="Wortman J."/>
            <person name="Nusbaum C."/>
            <person name="Birren B."/>
        </authorList>
    </citation>
    <scope>NUCLEOTIDE SEQUENCE [LARGE SCALE GENOMIC DNA]</scope>
    <source>
        <strain evidence="6">CBS 173.52</strain>
    </source>
</reference>
<name>A0A0D2HX16_CLAB1</name>
<feature type="domain" description="Sulfatase N-terminal" evidence="5">
    <location>
        <begin position="14"/>
        <end position="447"/>
    </location>
</feature>
<dbReference type="InterPro" id="IPR050738">
    <property type="entry name" value="Sulfatase"/>
</dbReference>
<dbReference type="EMBL" id="KN846981">
    <property type="protein sequence ID" value="KIW97928.1"/>
    <property type="molecule type" value="Genomic_DNA"/>
</dbReference>
<dbReference type="PROSITE" id="PS00149">
    <property type="entry name" value="SULFATASE_2"/>
    <property type="match status" value="1"/>
</dbReference>
<dbReference type="GeneID" id="27694440"/>
<accession>A0A0D2HX16</accession>
<dbReference type="PANTHER" id="PTHR42693">
    <property type="entry name" value="ARYLSULFATASE FAMILY MEMBER"/>
    <property type="match status" value="1"/>
</dbReference>
<dbReference type="PANTHER" id="PTHR42693:SF33">
    <property type="entry name" value="ARYLSULFATASE"/>
    <property type="match status" value="1"/>
</dbReference>